<dbReference type="Gene3D" id="2.60.40.10">
    <property type="entry name" value="Immunoglobulins"/>
    <property type="match status" value="3"/>
</dbReference>
<evidence type="ECO:0000256" key="3">
    <source>
        <dbReference type="ARBA" id="ARBA00023295"/>
    </source>
</evidence>
<reference evidence="9 10" key="1">
    <citation type="journal article" date="2024" name="Appl. Environ. Microbiol.">
        <title>Pontiella agarivorans sp. nov., a novel marine anaerobic bacterium capable of degrading macroalgal polysaccharides and fixing nitrogen.</title>
        <authorList>
            <person name="Liu N."/>
            <person name="Kivenson V."/>
            <person name="Peng X."/>
            <person name="Cui Z."/>
            <person name="Lankiewicz T.S."/>
            <person name="Gosselin K.M."/>
            <person name="English C.J."/>
            <person name="Blair E.M."/>
            <person name="O'Malley M.A."/>
            <person name="Valentine D.L."/>
        </authorList>
    </citation>
    <scope>NUCLEOTIDE SEQUENCE [LARGE SCALE GENOMIC DNA]</scope>
    <source>
        <strain evidence="9 10">NLcol2</strain>
    </source>
</reference>
<dbReference type="InterPro" id="IPR006103">
    <property type="entry name" value="Glyco_hydro_2_cat"/>
</dbReference>
<dbReference type="PROSITE" id="PS00608">
    <property type="entry name" value="GLYCOSYL_HYDROL_F2_2"/>
    <property type="match status" value="1"/>
</dbReference>
<evidence type="ECO:0000259" key="6">
    <source>
        <dbReference type="Pfam" id="PF02837"/>
    </source>
</evidence>
<dbReference type="SUPFAM" id="SSF49373">
    <property type="entry name" value="Invasin/intimin cell-adhesion fragments"/>
    <property type="match status" value="1"/>
</dbReference>
<dbReference type="Proteomes" id="UP001290861">
    <property type="component" value="Unassembled WGS sequence"/>
</dbReference>
<dbReference type="RefSeq" id="WP_322607629.1">
    <property type="nucleotide sequence ID" value="NZ_JARVCO010000006.1"/>
</dbReference>
<dbReference type="PANTHER" id="PTHR42732">
    <property type="entry name" value="BETA-GALACTOSIDASE"/>
    <property type="match status" value="1"/>
</dbReference>
<dbReference type="InterPro" id="IPR013783">
    <property type="entry name" value="Ig-like_fold"/>
</dbReference>
<dbReference type="SUPFAM" id="SSF49785">
    <property type="entry name" value="Galactose-binding domain-like"/>
    <property type="match status" value="1"/>
</dbReference>
<name>A0ABU5MUQ1_9BACT</name>
<accession>A0ABU5MUQ1</accession>
<proteinExistence type="inferred from homology"/>
<dbReference type="InterPro" id="IPR040605">
    <property type="entry name" value="Glyco_hydro2_dom5"/>
</dbReference>
<sequence>MIKNKLILLILGAALSQGYARETIDFNENWQFARFGPMPNGSHQEEPEGLYEINADDSGWRTLNVPHDWGIEGPFRKDLPNRTGKLPWPGIGWYRKTFELPAADENKRVFIEFDGAMSGTTVWVNGGWAGEWPYGYTSFRFDITPHVRPGQKNVVAVRLNNLDDSSRWYPGGGIYRNVRLVKTDPVHVDQWGVFVSTPEVSEKKATIRIETELKGAAPDEVDICHEIRELNSDKVLEKGKGAFCSIRLKKPKLWSLETPNLYQVTTTVFKDKKAVDTVVSTFGIRSIEFTAQGFFLNGKKTRINGVCQHSDLGPLGMAVNRRAMERQLETLKSFGCNAIRTAHNPPDPSWLELCDRMGVLVVVESFDVWRMEKTVNDYAHLFGAWHERDIRAMVRRDRNHPSVIMWSTGNEVREARRMEDVSMVTHLADIVRDEDATRPSTFGCAGAVAATNGFGAVSDVMGINYKPELYGNIRKRFPNLPFYASETTSSISSRGEYFFPVSESQNEGNGGWFQVSDYGLYASRNGYPADTEFKSQDEHPYVMGEFVWTGYDYIGEPTPYNKDKTNLLNYPDPVVRERVKKEMAALGKEIPPRSSYFGIVDLCGFPKDRYYLYQSRWMPEKPMAHILPHWNWAERIGQVTPVHVYTSGDEAELFLNGMSLGRRVKGPYEYRLRWDDVVYAPGELKVVAYKNGKPWAEETVQTTGAAEQLLLDADRGTIAADGQDLAFVTVRVADADGMTVPRTKNRVKYTISGPGEIAAVGNGDPTDLTTFSSKERKVFNGKALVFIRSVKGQSGTIELLAESDGLAAKRISIKAK</sequence>
<dbReference type="EMBL" id="JARVCO010000006">
    <property type="protein sequence ID" value="MDZ8117826.1"/>
    <property type="molecule type" value="Genomic_DNA"/>
</dbReference>
<keyword evidence="10" id="KW-1185">Reference proteome</keyword>
<evidence type="ECO:0000313" key="9">
    <source>
        <dbReference type="EMBL" id="MDZ8117826.1"/>
    </source>
</evidence>
<comment type="caution">
    <text evidence="9">The sequence shown here is derived from an EMBL/GenBank/DDBJ whole genome shotgun (WGS) entry which is preliminary data.</text>
</comment>
<feature type="domain" description="Glycoside hydrolase family 2 catalytic" evidence="5">
    <location>
        <begin position="289"/>
        <end position="443"/>
    </location>
</feature>
<dbReference type="Pfam" id="PF18565">
    <property type="entry name" value="Glyco_hydro2_C5"/>
    <property type="match status" value="1"/>
</dbReference>
<evidence type="ECO:0000313" key="10">
    <source>
        <dbReference type="Proteomes" id="UP001290861"/>
    </source>
</evidence>
<protein>
    <submittedName>
        <fullName evidence="9">Beta-galactosidase GalB</fullName>
    </submittedName>
</protein>
<organism evidence="9 10">
    <name type="scientific">Pontiella agarivorans</name>
    <dbReference type="NCBI Taxonomy" id="3038953"/>
    <lineage>
        <taxon>Bacteria</taxon>
        <taxon>Pseudomonadati</taxon>
        <taxon>Kiritimatiellota</taxon>
        <taxon>Kiritimatiellia</taxon>
        <taxon>Kiritimatiellales</taxon>
        <taxon>Pontiellaceae</taxon>
        <taxon>Pontiella</taxon>
    </lineage>
</organism>
<evidence type="ECO:0000259" key="4">
    <source>
        <dbReference type="Pfam" id="PF00703"/>
    </source>
</evidence>
<dbReference type="Gene3D" id="3.20.20.80">
    <property type="entry name" value="Glycosidases"/>
    <property type="match status" value="1"/>
</dbReference>
<keyword evidence="2" id="KW-0378">Hydrolase</keyword>
<dbReference type="Pfam" id="PF02837">
    <property type="entry name" value="Glyco_hydro_2_N"/>
    <property type="match status" value="1"/>
</dbReference>
<dbReference type="Pfam" id="PF16355">
    <property type="entry name" value="DUF4982"/>
    <property type="match status" value="1"/>
</dbReference>
<feature type="domain" description="DUF4982" evidence="7">
    <location>
        <begin position="637"/>
        <end position="696"/>
    </location>
</feature>
<dbReference type="InterPro" id="IPR006102">
    <property type="entry name" value="Ig-like_GH2"/>
</dbReference>
<dbReference type="InterPro" id="IPR023232">
    <property type="entry name" value="Glyco_hydro_2_AS"/>
</dbReference>
<dbReference type="InterPro" id="IPR017853">
    <property type="entry name" value="GH"/>
</dbReference>
<dbReference type="PRINTS" id="PR00132">
    <property type="entry name" value="GLHYDRLASE2"/>
</dbReference>
<dbReference type="InterPro" id="IPR032311">
    <property type="entry name" value="DUF4982"/>
</dbReference>
<gene>
    <name evidence="9" type="primary">galB</name>
    <name evidence="9" type="ORF">P9H32_04240</name>
</gene>
<dbReference type="NCBIfam" id="NF041463">
    <property type="entry name" value="GalB"/>
    <property type="match status" value="1"/>
</dbReference>
<dbReference type="InterPro" id="IPR006101">
    <property type="entry name" value="Glyco_hydro_2"/>
</dbReference>
<keyword evidence="3" id="KW-0326">Glycosidase</keyword>
<dbReference type="InterPro" id="IPR051913">
    <property type="entry name" value="GH2_Domain-Containing"/>
</dbReference>
<dbReference type="Pfam" id="PF00703">
    <property type="entry name" value="Glyco_hydro_2"/>
    <property type="match status" value="1"/>
</dbReference>
<feature type="domain" description="Glycoside hydrolase family 2" evidence="8">
    <location>
        <begin position="711"/>
        <end position="811"/>
    </location>
</feature>
<evidence type="ECO:0000259" key="8">
    <source>
        <dbReference type="Pfam" id="PF18565"/>
    </source>
</evidence>
<dbReference type="InterPro" id="IPR036156">
    <property type="entry name" value="Beta-gal/glucu_dom_sf"/>
</dbReference>
<dbReference type="InterPro" id="IPR048229">
    <property type="entry name" value="GalB-like"/>
</dbReference>
<evidence type="ECO:0000256" key="2">
    <source>
        <dbReference type="ARBA" id="ARBA00022801"/>
    </source>
</evidence>
<dbReference type="Gene3D" id="2.60.120.260">
    <property type="entry name" value="Galactose-binding domain-like"/>
    <property type="match status" value="1"/>
</dbReference>
<dbReference type="SUPFAM" id="SSF49303">
    <property type="entry name" value="beta-Galactosidase/glucuronidase domain"/>
    <property type="match status" value="1"/>
</dbReference>
<dbReference type="InterPro" id="IPR006104">
    <property type="entry name" value="Glyco_hydro_2_N"/>
</dbReference>
<dbReference type="Pfam" id="PF02836">
    <property type="entry name" value="Glyco_hydro_2_C"/>
    <property type="match status" value="1"/>
</dbReference>
<evidence type="ECO:0000259" key="5">
    <source>
        <dbReference type="Pfam" id="PF02836"/>
    </source>
</evidence>
<dbReference type="InterPro" id="IPR008979">
    <property type="entry name" value="Galactose-bd-like_sf"/>
</dbReference>
<feature type="domain" description="Glycosyl hydrolases family 2 sugar binding" evidence="6">
    <location>
        <begin position="90"/>
        <end position="183"/>
    </location>
</feature>
<dbReference type="PANTHER" id="PTHR42732:SF1">
    <property type="entry name" value="BETA-MANNOSIDASE"/>
    <property type="match status" value="1"/>
</dbReference>
<dbReference type="InterPro" id="IPR008964">
    <property type="entry name" value="Invasin/intimin_cell_adhesion"/>
</dbReference>
<evidence type="ECO:0000256" key="1">
    <source>
        <dbReference type="ARBA" id="ARBA00007401"/>
    </source>
</evidence>
<evidence type="ECO:0000259" key="7">
    <source>
        <dbReference type="Pfam" id="PF16355"/>
    </source>
</evidence>
<dbReference type="SUPFAM" id="SSF51445">
    <property type="entry name" value="(Trans)glycosidases"/>
    <property type="match status" value="1"/>
</dbReference>
<comment type="similarity">
    <text evidence="1">Belongs to the glycosyl hydrolase 2 family.</text>
</comment>
<feature type="domain" description="Glycoside hydrolase family 2 immunoglobulin-like beta-sandwich" evidence="4">
    <location>
        <begin position="197"/>
        <end position="285"/>
    </location>
</feature>